<protein>
    <recommendedName>
        <fullName evidence="2">NYN domain-containing protein</fullName>
    </recommendedName>
</protein>
<name>A0A6B2KZ08_9EUKA</name>
<dbReference type="InterPro" id="IPR021139">
    <property type="entry name" value="NYN"/>
</dbReference>
<dbReference type="CDD" id="cd18724">
    <property type="entry name" value="PIN_LabA-like"/>
    <property type="match status" value="1"/>
</dbReference>
<proteinExistence type="predicted"/>
<organism evidence="3">
    <name type="scientific">Arcella intermedia</name>
    <dbReference type="NCBI Taxonomy" id="1963864"/>
    <lineage>
        <taxon>Eukaryota</taxon>
        <taxon>Amoebozoa</taxon>
        <taxon>Tubulinea</taxon>
        <taxon>Elardia</taxon>
        <taxon>Arcellinida</taxon>
        <taxon>Sphaerothecina</taxon>
        <taxon>Arcellidae</taxon>
        <taxon>Arcella</taxon>
    </lineage>
</organism>
<evidence type="ECO:0000259" key="2">
    <source>
        <dbReference type="Pfam" id="PF01936"/>
    </source>
</evidence>
<feature type="region of interest" description="Disordered" evidence="1">
    <location>
        <begin position="435"/>
        <end position="474"/>
    </location>
</feature>
<sequence>MMNDHPDQQNTIKDDGSTGNSTTTDNDHTDKDNSIGSENTSCHYDLQFDSSSDSDDDEKRNILEEKKKGFIKNEQEEFEKARSWIHLTEPDMDLATPLELDSLEIVLVPTQIHQHFEEKGTYNRIMIQTETTMQILKDEYQITCVIEGNQSSAMMAAKELKKHIQQLENRTKKNTLVNNNVNINATNHNNHTNTNKKTKKNSSPVIDTYSSKVVKEMPVVFPAPNTQQKKKSKDKVHVFVDYSNIFIPIQPLRLNVTKLVEIVENNRTAVSRNVVGSKPPDNVALWSLWKSLRYNVVLGQRLEGKEIFVDEALHSMMIRCIYDFRESQNNVLVLLSGDGNDHVKSTATFPVMCEFALNSGWKVEVWSWKKSLNSQYSKLRASYPNKFSICYLDDHKEALTKEAPRIQMPPLSINQFQLPFQNQNQHQLPIRNQTQFQSQIQKQNQGQSPNSKQKHSPKKKSHKPNSAFPKVQNAYVPPPSFPKFKPYTLVLSPCLHNCTITEQNHSTVAICPYCDQPVESTTIQKE</sequence>
<feature type="compositionally biased region" description="Basic and acidic residues" evidence="1">
    <location>
        <begin position="1"/>
        <end position="16"/>
    </location>
</feature>
<feature type="region of interest" description="Disordered" evidence="1">
    <location>
        <begin position="1"/>
        <end position="58"/>
    </location>
</feature>
<feature type="region of interest" description="Disordered" evidence="1">
    <location>
        <begin position="183"/>
        <end position="204"/>
    </location>
</feature>
<dbReference type="Gene3D" id="3.40.50.1010">
    <property type="entry name" value="5'-nuclease"/>
    <property type="match status" value="1"/>
</dbReference>
<evidence type="ECO:0000313" key="3">
    <source>
        <dbReference type="EMBL" id="NDV29901.1"/>
    </source>
</evidence>
<dbReference type="Pfam" id="PF01936">
    <property type="entry name" value="NYN"/>
    <property type="match status" value="1"/>
</dbReference>
<accession>A0A6B2KZ08</accession>
<dbReference type="GO" id="GO:0004540">
    <property type="term" value="F:RNA nuclease activity"/>
    <property type="evidence" value="ECO:0007669"/>
    <property type="project" value="InterPro"/>
</dbReference>
<feature type="compositionally biased region" description="Low complexity" evidence="1">
    <location>
        <begin position="183"/>
        <end position="193"/>
    </location>
</feature>
<dbReference type="EMBL" id="GIBP01000932">
    <property type="protein sequence ID" value="NDV29901.1"/>
    <property type="molecule type" value="Transcribed_RNA"/>
</dbReference>
<feature type="domain" description="NYN" evidence="2">
    <location>
        <begin position="235"/>
        <end position="369"/>
    </location>
</feature>
<evidence type="ECO:0000256" key="1">
    <source>
        <dbReference type="SAM" id="MobiDB-lite"/>
    </source>
</evidence>
<reference evidence="3" key="1">
    <citation type="journal article" date="2020" name="J. Eukaryot. Microbiol.">
        <title>De novo Sequencing, Assembly and Annotation of the Transcriptome for the Free-Living Testate Amoeba Arcella intermedia.</title>
        <authorList>
            <person name="Ribeiro G.M."/>
            <person name="Porfirio-Sousa A.L."/>
            <person name="Maurer-Alcala X.X."/>
            <person name="Katz L.A."/>
            <person name="Lahr D.J.G."/>
        </authorList>
    </citation>
    <scope>NUCLEOTIDE SEQUENCE</scope>
</reference>
<feature type="compositionally biased region" description="Basic residues" evidence="1">
    <location>
        <begin position="452"/>
        <end position="463"/>
    </location>
</feature>
<dbReference type="AlphaFoldDB" id="A0A6B2KZ08"/>
<feature type="compositionally biased region" description="Low complexity" evidence="1">
    <location>
        <begin position="435"/>
        <end position="451"/>
    </location>
</feature>